<dbReference type="Pfam" id="PF13411">
    <property type="entry name" value="MerR_1"/>
    <property type="match status" value="1"/>
</dbReference>
<dbReference type="EMBL" id="BAAAHH010000028">
    <property type="protein sequence ID" value="GAA0962665.1"/>
    <property type="molecule type" value="Genomic_DNA"/>
</dbReference>
<keyword evidence="1" id="KW-0238">DNA-binding</keyword>
<dbReference type="RefSeq" id="WP_344244090.1">
    <property type="nucleotide sequence ID" value="NZ_BAAAHH010000028.1"/>
</dbReference>
<evidence type="ECO:0000313" key="4">
    <source>
        <dbReference type="Proteomes" id="UP001500665"/>
    </source>
</evidence>
<dbReference type="PANTHER" id="PTHR30204">
    <property type="entry name" value="REDOX-CYCLING DRUG-SENSING TRANSCRIPTIONAL ACTIVATOR SOXR"/>
    <property type="match status" value="1"/>
</dbReference>
<dbReference type="InterPro" id="IPR047057">
    <property type="entry name" value="MerR_fam"/>
</dbReference>
<protein>
    <submittedName>
        <fullName evidence="3">MerR family transcriptional regulator</fullName>
    </submittedName>
</protein>
<evidence type="ECO:0000313" key="3">
    <source>
        <dbReference type="EMBL" id="GAA0962665.1"/>
    </source>
</evidence>
<dbReference type="SUPFAM" id="SSF46955">
    <property type="entry name" value="Putative DNA-binding domain"/>
    <property type="match status" value="1"/>
</dbReference>
<gene>
    <name evidence="3" type="ORF">GCM10009550_57050</name>
</gene>
<dbReference type="PANTHER" id="PTHR30204:SF93">
    <property type="entry name" value="HTH MERR-TYPE DOMAIN-CONTAINING PROTEIN"/>
    <property type="match status" value="1"/>
</dbReference>
<name>A0ABN1RS96_9ACTN</name>
<dbReference type="InterPro" id="IPR009061">
    <property type="entry name" value="DNA-bd_dom_put_sf"/>
</dbReference>
<dbReference type="SMART" id="SM00422">
    <property type="entry name" value="HTH_MERR"/>
    <property type="match status" value="1"/>
</dbReference>
<dbReference type="PRINTS" id="PR00040">
    <property type="entry name" value="HTHMERR"/>
</dbReference>
<dbReference type="Proteomes" id="UP001500665">
    <property type="component" value="Unassembled WGS sequence"/>
</dbReference>
<organism evidence="3 4">
    <name type="scientific">Actinocorallia libanotica</name>
    <dbReference type="NCBI Taxonomy" id="46162"/>
    <lineage>
        <taxon>Bacteria</taxon>
        <taxon>Bacillati</taxon>
        <taxon>Actinomycetota</taxon>
        <taxon>Actinomycetes</taxon>
        <taxon>Streptosporangiales</taxon>
        <taxon>Thermomonosporaceae</taxon>
        <taxon>Actinocorallia</taxon>
    </lineage>
</organism>
<dbReference type="InterPro" id="IPR000551">
    <property type="entry name" value="MerR-type_HTH_dom"/>
</dbReference>
<proteinExistence type="predicted"/>
<evidence type="ECO:0000256" key="1">
    <source>
        <dbReference type="ARBA" id="ARBA00023125"/>
    </source>
</evidence>
<feature type="domain" description="HTH merR-type" evidence="2">
    <location>
        <begin position="3"/>
        <end position="71"/>
    </location>
</feature>
<dbReference type="PROSITE" id="PS50937">
    <property type="entry name" value="HTH_MERR_2"/>
    <property type="match status" value="1"/>
</dbReference>
<keyword evidence="4" id="KW-1185">Reference proteome</keyword>
<dbReference type="Gene3D" id="1.10.1660.10">
    <property type="match status" value="1"/>
</dbReference>
<comment type="caution">
    <text evidence="3">The sequence shown here is derived from an EMBL/GenBank/DDBJ whole genome shotgun (WGS) entry which is preliminary data.</text>
</comment>
<accession>A0ABN1RS96</accession>
<evidence type="ECO:0000259" key="2">
    <source>
        <dbReference type="PROSITE" id="PS50937"/>
    </source>
</evidence>
<reference evidence="3 4" key="1">
    <citation type="journal article" date="2019" name="Int. J. Syst. Evol. Microbiol.">
        <title>The Global Catalogue of Microorganisms (GCM) 10K type strain sequencing project: providing services to taxonomists for standard genome sequencing and annotation.</title>
        <authorList>
            <consortium name="The Broad Institute Genomics Platform"/>
            <consortium name="The Broad Institute Genome Sequencing Center for Infectious Disease"/>
            <person name="Wu L."/>
            <person name="Ma J."/>
        </authorList>
    </citation>
    <scope>NUCLEOTIDE SEQUENCE [LARGE SCALE GENOMIC DNA]</scope>
    <source>
        <strain evidence="3 4">JCM 10696</strain>
    </source>
</reference>
<sequence>MDEYRIEELAREAGVPVRTLRYYQERRLLPPPRRQGRVGWYSRAHLERLRLIARLLERGYRLDGIEELLAAADEGREVTELLGLAAAAGEPWAEGRPAALTAEELDGLFGRQFTPELLAEAVELGYVRVEDGRYVLSSTRLLEATVELVRAGVPLRSVLAVSWELEAAFDRMAFAVFQLARTHLVDSGDLPATVSRLKPVVRAVADEHFGRAMDRRIRAELERRSGPG</sequence>